<evidence type="ECO:0000313" key="3">
    <source>
        <dbReference type="Proteomes" id="UP001140453"/>
    </source>
</evidence>
<accession>A0A9W8Z222</accession>
<dbReference type="OrthoDB" id="2118427at2759"/>
<protein>
    <recommendedName>
        <fullName evidence="4">Ppe family protein</fullName>
    </recommendedName>
</protein>
<evidence type="ECO:0000313" key="2">
    <source>
        <dbReference type="EMBL" id="KAJ4397194.1"/>
    </source>
</evidence>
<dbReference type="EMBL" id="JAPEVB010000001">
    <property type="protein sequence ID" value="KAJ4397194.1"/>
    <property type="molecule type" value="Genomic_DNA"/>
</dbReference>
<organism evidence="2 3">
    <name type="scientific">Gnomoniopsis smithogilvyi</name>
    <dbReference type="NCBI Taxonomy" id="1191159"/>
    <lineage>
        <taxon>Eukaryota</taxon>
        <taxon>Fungi</taxon>
        <taxon>Dikarya</taxon>
        <taxon>Ascomycota</taxon>
        <taxon>Pezizomycotina</taxon>
        <taxon>Sordariomycetes</taxon>
        <taxon>Sordariomycetidae</taxon>
        <taxon>Diaporthales</taxon>
        <taxon>Gnomoniaceae</taxon>
        <taxon>Gnomoniopsis</taxon>
    </lineage>
</organism>
<dbReference type="Proteomes" id="UP001140453">
    <property type="component" value="Unassembled WGS sequence"/>
</dbReference>
<keyword evidence="1" id="KW-0732">Signal</keyword>
<feature type="signal peptide" evidence="1">
    <location>
        <begin position="1"/>
        <end position="18"/>
    </location>
</feature>
<sequence>MKVFLAITTVMVLPAALARPILPVAITSNEHLLTARNFFTNAINGAKGKGAGGNQQQAVTNAASSFAGDVAIVSSSLNSMGNTTDPATMRTLARKAYVAEKDEDQHRAVLNGAASGSARQANQKIVDNTPIVLDGLQSIMVNPSMANTMRNLARVESARNANILPSITALSNSAFQQAGVNQQAQQFAPTTGTSSLRTLQANGAEN</sequence>
<reference evidence="2" key="1">
    <citation type="submission" date="2022-10" db="EMBL/GenBank/DDBJ databases">
        <title>Tapping the CABI collections for fungal endophytes: first genome assemblies for Collariella, Neodidymelliopsis, Ascochyta clinopodiicola, Didymella pomorum, Didymosphaeria variabile, Neocosmospora piperis and Neocucurbitaria cava.</title>
        <authorList>
            <person name="Hill R."/>
        </authorList>
    </citation>
    <scope>NUCLEOTIDE SEQUENCE</scope>
    <source>
        <strain evidence="2">IMI 355082</strain>
    </source>
</reference>
<evidence type="ECO:0008006" key="4">
    <source>
        <dbReference type="Google" id="ProtNLM"/>
    </source>
</evidence>
<dbReference type="AlphaFoldDB" id="A0A9W8Z222"/>
<gene>
    <name evidence="2" type="ORF">N0V93_001418</name>
</gene>
<evidence type="ECO:0000256" key="1">
    <source>
        <dbReference type="SAM" id="SignalP"/>
    </source>
</evidence>
<name>A0A9W8Z222_9PEZI</name>
<proteinExistence type="predicted"/>
<feature type="chain" id="PRO_5040835016" description="Ppe family protein" evidence="1">
    <location>
        <begin position="19"/>
        <end position="206"/>
    </location>
</feature>
<comment type="caution">
    <text evidence="2">The sequence shown here is derived from an EMBL/GenBank/DDBJ whole genome shotgun (WGS) entry which is preliminary data.</text>
</comment>
<keyword evidence="3" id="KW-1185">Reference proteome</keyword>